<dbReference type="Proteomes" id="UP000004211">
    <property type="component" value="Unassembled WGS sequence"/>
</dbReference>
<accession>E1L4B5</accession>
<gene>
    <name evidence="1" type="ORF">HMPREF9321_0002</name>
</gene>
<dbReference type="EMBL" id="AEDR01000008">
    <property type="protein sequence ID" value="EFL56812.1"/>
    <property type="molecule type" value="Genomic_DNA"/>
</dbReference>
<feature type="non-terminal residue" evidence="1">
    <location>
        <position position="38"/>
    </location>
</feature>
<name>E1L4B5_9FIRM</name>
<organism evidence="1 2">
    <name type="scientific">Veillonella atypica ACS-049-V-Sch6</name>
    <dbReference type="NCBI Taxonomy" id="866776"/>
    <lineage>
        <taxon>Bacteria</taxon>
        <taxon>Bacillati</taxon>
        <taxon>Bacillota</taxon>
        <taxon>Negativicutes</taxon>
        <taxon>Veillonellales</taxon>
        <taxon>Veillonellaceae</taxon>
        <taxon>Veillonella</taxon>
    </lineage>
</organism>
<protein>
    <submittedName>
        <fullName evidence="1">Uncharacterized protein</fullName>
    </submittedName>
</protein>
<dbReference type="eggNOG" id="COG0457">
    <property type="taxonomic scope" value="Bacteria"/>
</dbReference>
<sequence>MSNLKDFDWTGFWNDVDYAFESYIGKPVTDKDIKAAEA</sequence>
<proteinExistence type="predicted"/>
<dbReference type="AlphaFoldDB" id="E1L4B5"/>
<evidence type="ECO:0000313" key="2">
    <source>
        <dbReference type="Proteomes" id="UP000004211"/>
    </source>
</evidence>
<comment type="caution">
    <text evidence="1">The sequence shown here is derived from an EMBL/GenBank/DDBJ whole genome shotgun (WGS) entry which is preliminary data.</text>
</comment>
<evidence type="ECO:0000313" key="1">
    <source>
        <dbReference type="EMBL" id="EFL56812.1"/>
    </source>
</evidence>
<reference evidence="1 2" key="1">
    <citation type="submission" date="2010-08" db="EMBL/GenBank/DDBJ databases">
        <authorList>
            <person name="Durkin A.S."/>
            <person name="Madupu R."/>
            <person name="Torralba M."/>
            <person name="Gillis M."/>
            <person name="Methe B."/>
            <person name="Sutton G."/>
            <person name="Nelson K.E."/>
        </authorList>
    </citation>
    <scope>NUCLEOTIDE SEQUENCE [LARGE SCALE GENOMIC DNA]</scope>
    <source>
        <strain evidence="1 2">ACS-049-V-Sch6</strain>
    </source>
</reference>